<dbReference type="Pfam" id="PF00528">
    <property type="entry name" value="BPD_transp_1"/>
    <property type="match status" value="1"/>
</dbReference>
<sequence length="243" mass="25777">MPFASGRAASLYQRFFFGSYNQGVILRTLQVASVTTLVSLALGFTAAYVVSRAPAALKSLLIVAAVFPLLTGTVVRSFAWMVILGRNGMANDALLKLGLTSEPVQLLYTQFAVVVGLVYLFTPLMILSLVGVLENIDTDLPRAAASLGAPPRAVFRQVVLPLATPGLIVGSVLVFTGSFTAFATPQLLGGEEQTVLATLLYQKAMVTLDWNGASTIASAMVVMTVIVVLLMNRLARRLNPASV</sequence>
<evidence type="ECO:0000313" key="11">
    <source>
        <dbReference type="Proteomes" id="UP001205890"/>
    </source>
</evidence>
<evidence type="ECO:0000256" key="5">
    <source>
        <dbReference type="ARBA" id="ARBA00022692"/>
    </source>
</evidence>
<name>A0ABT1L950_9HYPH</name>
<feature type="domain" description="ABC transmembrane type-1" evidence="9">
    <location>
        <begin position="25"/>
        <end position="231"/>
    </location>
</feature>
<evidence type="ECO:0000256" key="3">
    <source>
        <dbReference type="ARBA" id="ARBA00022448"/>
    </source>
</evidence>
<gene>
    <name evidence="10" type="ORF">NK718_05740</name>
</gene>
<feature type="transmembrane region" description="Helical" evidence="8">
    <location>
        <begin position="154"/>
        <end position="175"/>
    </location>
</feature>
<evidence type="ECO:0000256" key="6">
    <source>
        <dbReference type="ARBA" id="ARBA00022989"/>
    </source>
</evidence>
<keyword evidence="4" id="KW-1003">Cell membrane</keyword>
<dbReference type="PANTHER" id="PTHR42929">
    <property type="entry name" value="INNER MEMBRANE ABC TRANSPORTER PERMEASE PROTEIN YDCU-RELATED-RELATED"/>
    <property type="match status" value="1"/>
</dbReference>
<feature type="transmembrane region" description="Helical" evidence="8">
    <location>
        <begin position="24"/>
        <end position="48"/>
    </location>
</feature>
<keyword evidence="5 8" id="KW-0812">Transmembrane</keyword>
<evidence type="ECO:0000313" key="10">
    <source>
        <dbReference type="EMBL" id="MCP8938011.1"/>
    </source>
</evidence>
<protein>
    <submittedName>
        <fullName evidence="10">ABC transporter permease</fullName>
    </submittedName>
</protein>
<reference evidence="10 11" key="1">
    <citation type="submission" date="2022-07" db="EMBL/GenBank/DDBJ databases">
        <authorList>
            <person name="Li W.-J."/>
            <person name="Deng Q.-Q."/>
        </authorList>
    </citation>
    <scope>NUCLEOTIDE SEQUENCE [LARGE SCALE GENOMIC DNA]</scope>
    <source>
        <strain evidence="10 11">SYSU M60028</strain>
    </source>
</reference>
<evidence type="ECO:0000256" key="7">
    <source>
        <dbReference type="ARBA" id="ARBA00023136"/>
    </source>
</evidence>
<evidence type="ECO:0000256" key="1">
    <source>
        <dbReference type="ARBA" id="ARBA00004651"/>
    </source>
</evidence>
<dbReference type="EMBL" id="JANCLU010000004">
    <property type="protein sequence ID" value="MCP8938011.1"/>
    <property type="molecule type" value="Genomic_DNA"/>
</dbReference>
<evidence type="ECO:0000256" key="8">
    <source>
        <dbReference type="RuleBase" id="RU363032"/>
    </source>
</evidence>
<dbReference type="Proteomes" id="UP001205890">
    <property type="component" value="Unassembled WGS sequence"/>
</dbReference>
<keyword evidence="3 8" id="KW-0813">Transport</keyword>
<dbReference type="PANTHER" id="PTHR42929:SF5">
    <property type="entry name" value="ABC TRANSPORTER PERMEASE PROTEIN"/>
    <property type="match status" value="1"/>
</dbReference>
<dbReference type="CDD" id="cd06261">
    <property type="entry name" value="TM_PBP2"/>
    <property type="match status" value="1"/>
</dbReference>
<keyword evidence="7 8" id="KW-0472">Membrane</keyword>
<dbReference type="PROSITE" id="PS50928">
    <property type="entry name" value="ABC_TM1"/>
    <property type="match status" value="1"/>
</dbReference>
<evidence type="ECO:0000256" key="4">
    <source>
        <dbReference type="ARBA" id="ARBA00022475"/>
    </source>
</evidence>
<dbReference type="SUPFAM" id="SSF161098">
    <property type="entry name" value="MetI-like"/>
    <property type="match status" value="1"/>
</dbReference>
<dbReference type="InterPro" id="IPR035906">
    <property type="entry name" value="MetI-like_sf"/>
</dbReference>
<feature type="transmembrane region" description="Helical" evidence="8">
    <location>
        <begin position="210"/>
        <end position="231"/>
    </location>
</feature>
<keyword evidence="11" id="KW-1185">Reference proteome</keyword>
<proteinExistence type="inferred from homology"/>
<evidence type="ECO:0000259" key="9">
    <source>
        <dbReference type="PROSITE" id="PS50928"/>
    </source>
</evidence>
<keyword evidence="6 8" id="KW-1133">Transmembrane helix</keyword>
<accession>A0ABT1L950</accession>
<comment type="caution">
    <text evidence="10">The sequence shown here is derived from an EMBL/GenBank/DDBJ whole genome shotgun (WGS) entry which is preliminary data.</text>
</comment>
<feature type="transmembrane region" description="Helical" evidence="8">
    <location>
        <begin position="60"/>
        <end position="85"/>
    </location>
</feature>
<feature type="transmembrane region" description="Helical" evidence="8">
    <location>
        <begin position="105"/>
        <end position="133"/>
    </location>
</feature>
<organism evidence="10 11">
    <name type="scientific">Alsobacter ponti</name>
    <dbReference type="NCBI Taxonomy" id="2962936"/>
    <lineage>
        <taxon>Bacteria</taxon>
        <taxon>Pseudomonadati</taxon>
        <taxon>Pseudomonadota</taxon>
        <taxon>Alphaproteobacteria</taxon>
        <taxon>Hyphomicrobiales</taxon>
        <taxon>Alsobacteraceae</taxon>
        <taxon>Alsobacter</taxon>
    </lineage>
</organism>
<evidence type="ECO:0000256" key="2">
    <source>
        <dbReference type="ARBA" id="ARBA00007069"/>
    </source>
</evidence>
<dbReference type="InterPro" id="IPR000515">
    <property type="entry name" value="MetI-like"/>
</dbReference>
<comment type="similarity">
    <text evidence="2">Belongs to the binding-protein-dependent transport system permease family. CysTW subfamily.</text>
</comment>
<dbReference type="Gene3D" id="1.10.3720.10">
    <property type="entry name" value="MetI-like"/>
    <property type="match status" value="1"/>
</dbReference>
<comment type="subcellular location">
    <subcellularLocation>
        <location evidence="1 8">Cell membrane</location>
        <topology evidence="1 8">Multi-pass membrane protein</topology>
    </subcellularLocation>
</comment>